<evidence type="ECO:0000313" key="3">
    <source>
        <dbReference type="Proteomes" id="UP000541558"/>
    </source>
</evidence>
<dbReference type="Proteomes" id="UP000541558">
    <property type="component" value="Unassembled WGS sequence"/>
</dbReference>
<dbReference type="OrthoDB" id="9991317at2759"/>
<gene>
    <name evidence="2" type="ORF">D9611_012268</name>
</gene>
<keyword evidence="3" id="KW-1185">Reference proteome</keyword>
<dbReference type="InterPro" id="IPR024983">
    <property type="entry name" value="CHAT_dom"/>
</dbReference>
<dbReference type="InterPro" id="IPR011990">
    <property type="entry name" value="TPR-like_helical_dom_sf"/>
</dbReference>
<comment type="caution">
    <text evidence="2">The sequence shown here is derived from an EMBL/GenBank/DDBJ whole genome shotgun (WGS) entry which is preliminary data.</text>
</comment>
<dbReference type="Pfam" id="PF12770">
    <property type="entry name" value="CHAT"/>
    <property type="match status" value="1"/>
</dbReference>
<feature type="domain" description="CHAT" evidence="1">
    <location>
        <begin position="940"/>
        <end position="1249"/>
    </location>
</feature>
<reference evidence="2 3" key="1">
    <citation type="journal article" date="2020" name="ISME J.">
        <title>Uncovering the hidden diversity of litter-decomposition mechanisms in mushroom-forming fungi.</title>
        <authorList>
            <person name="Floudas D."/>
            <person name="Bentzer J."/>
            <person name="Ahren D."/>
            <person name="Johansson T."/>
            <person name="Persson P."/>
            <person name="Tunlid A."/>
        </authorList>
    </citation>
    <scope>NUCLEOTIDE SEQUENCE [LARGE SCALE GENOMIC DNA]</scope>
    <source>
        <strain evidence="2 3">CBS 175.51</strain>
    </source>
</reference>
<organism evidence="2 3">
    <name type="scientific">Ephemerocybe angulata</name>
    <dbReference type="NCBI Taxonomy" id="980116"/>
    <lineage>
        <taxon>Eukaryota</taxon>
        <taxon>Fungi</taxon>
        <taxon>Dikarya</taxon>
        <taxon>Basidiomycota</taxon>
        <taxon>Agaricomycotina</taxon>
        <taxon>Agaricomycetes</taxon>
        <taxon>Agaricomycetidae</taxon>
        <taxon>Agaricales</taxon>
        <taxon>Agaricineae</taxon>
        <taxon>Psathyrellaceae</taxon>
        <taxon>Ephemerocybe</taxon>
    </lineage>
</organism>
<accession>A0A8H5ES71</accession>
<sequence length="1250" mass="138622">MNSHQGFDTAAYLALQDKGDRNLYLFKNSEDSNRLEDAITAYWEALRLIPSVDPDAHALRIILTEAIFYRQERTKDLGDLDAIADIWDGAIAARGGCSRVAAKAYEILGWTFLVRFEKYGMVLTNLDTSIAYLQRAISTAYMPRRPSDRMEHGSVDLALCYSNLSTALHLRFSHGEARDSNDIENAIIHASKAICHTPEAHDRRERRLAELGKLYCARFMMSNDHRREDINTALFWQTKALEKCNQKNPYRPECLHNLSFSYNQLFLHTGEDAFLEAAIRHSVEAAGLHTAAPHIFAGLGKLYCTLSNARGTIEDLDRGITFLERSSQMVELALAAKSGGGVPDWETVQSMGLAYHRRFKLGGHYDDLEKSIKNIEAAQASLPEHLDSVDRANLLSTMGNALISKFHLSGEKYDLEKAVLSHREAARMISLASSSQTAGILHDFSRALLTQFEWGRREEPVITEAVAYARLAIAQLDPTHHLLPILNATLAEALAARYDSEGSPVDIDGSIKASNTAVERTSPSDPRYHSFRNILATSLLHRFTRFNKECDLNRAIVILRGVVQGTPMDNANRLSFASHLASALQTRFESSSSKTTVDLDECITALEEFGDLPNEPNVMSRLGYVYLLRSRDDDDRRNGHKCYRLAALASSGSASIRFRAAGAWANLSSSPENLEAFERAIDLIAQMVGLEHPIERRHDILGVDLLEVPLSAAAAAFSSGNVGKAIEWLEQGRGLVWSQLRALRSPLKNLEDVDLQLADEVRRISNELDRMGTKEWRAGTDDTMEERIIVQREGARQAELAKDWDRLVRTVRCMPGFEDFLEPPRFQRLRKTLPQSGYVVVINASRRTMPLDSFDRCDAAIFVPGNEELIHIHLEAFPPEKAKKLQDELHSLLRESGLIHRGNSGDPTWFGAVTRALKPLTGKGRPVSLHSTRVCRILADLWNYLAKPIVEVLDLKVISPTHPHPPRGLADIITWKRSDSPTRIWWCLTGALSTLPIHAAGIYGDSYPVSMMDYAVSSYIPSLSSFALFASQGQVESKNQNSLLVLSQPNSPGRNPIPGATREAKLVRQAASDGGVLTSEIQSADSSTEGVRRAMTHFNCVHFACHASQDPTAPLKSGFHLENGDTLTLSSIMGLNLGSRDLAFLSACQTSTGDEKLSEESVHLAAGMLACGYRTVVATMWSIHDETAPELAESFYKYLLEGSRKGGVHSRVDGSRSAMALHFAITNLRRSTGDSVSSLLDWVPYVHFGT</sequence>
<evidence type="ECO:0000313" key="2">
    <source>
        <dbReference type="EMBL" id="KAF5310439.1"/>
    </source>
</evidence>
<evidence type="ECO:0000259" key="1">
    <source>
        <dbReference type="Pfam" id="PF12770"/>
    </source>
</evidence>
<proteinExistence type="predicted"/>
<dbReference type="Gene3D" id="1.25.40.10">
    <property type="entry name" value="Tetratricopeptide repeat domain"/>
    <property type="match status" value="2"/>
</dbReference>
<name>A0A8H5ES71_9AGAR</name>
<dbReference type="AlphaFoldDB" id="A0A8H5ES71"/>
<dbReference type="PANTHER" id="PTHR10098">
    <property type="entry name" value="RAPSYN-RELATED"/>
    <property type="match status" value="1"/>
</dbReference>
<dbReference type="EMBL" id="JAACJK010000229">
    <property type="protein sequence ID" value="KAF5310439.1"/>
    <property type="molecule type" value="Genomic_DNA"/>
</dbReference>
<protein>
    <recommendedName>
        <fullName evidence="1">CHAT domain-containing protein</fullName>
    </recommendedName>
</protein>